<evidence type="ECO:0000313" key="6">
    <source>
        <dbReference type="Proteomes" id="UP001501578"/>
    </source>
</evidence>
<evidence type="ECO:0000313" key="4">
    <source>
        <dbReference type="EMBL" id="ACN29714.1"/>
    </source>
</evidence>
<evidence type="ECO:0000313" key="5">
    <source>
        <dbReference type="EMBL" id="GAA0938488.1"/>
    </source>
</evidence>
<reference evidence="5 6" key="3">
    <citation type="journal article" date="2019" name="Int. J. Syst. Evol. Microbiol.">
        <title>The Global Catalogue of Microorganisms (GCM) 10K type strain sequencing project: providing services to taxonomists for standard genome sequencing and annotation.</title>
        <authorList>
            <consortium name="The Broad Institute Genomics Platform"/>
            <consortium name="The Broad Institute Genome Sequencing Center for Infectious Disease"/>
            <person name="Wu L."/>
            <person name="Ma J."/>
        </authorList>
    </citation>
    <scope>NUCLEOTIDE SEQUENCE [LARGE SCALE GENOMIC DNA]</scope>
    <source>
        <strain evidence="5 6">JCM 11136</strain>
    </source>
</reference>
<sequence length="285" mass="30015">MVNTSAKGAFDGVFDKVAGEYDTEGVLFFRPVAERLVELLGIEKGQQILDVGCGRGAVTFPLAEAVGPTGRVFGIDLSAGMVEALRASVAAAGVPNIEVRHMDGQRPGFEPREFDAITGSMSIVMLPDLAAAFRDYARLLRPGGTLAFTAPDTRNQIGAWKTGPVDIGRLAAEIPGEALRAHPMLARLINGDLLDLSAVPALLAEAGFADVVEHREEIAVVADTPAGLVRWTQQHGMRAVWDAVPDGRRAAVERALTADATAQAGADGKVRFGFPVAYFVARGGA</sequence>
<dbReference type="GO" id="GO:0008168">
    <property type="term" value="F:methyltransferase activity"/>
    <property type="evidence" value="ECO:0007669"/>
    <property type="project" value="UniProtKB-KW"/>
</dbReference>
<accession>C9W345</accession>
<dbReference type="GO" id="GO:0032259">
    <property type="term" value="P:methylation"/>
    <property type="evidence" value="ECO:0007669"/>
    <property type="project" value="UniProtKB-KW"/>
</dbReference>
<dbReference type="CDD" id="cd02440">
    <property type="entry name" value="AdoMet_MTases"/>
    <property type="match status" value="1"/>
</dbReference>
<keyword evidence="2 4" id="KW-0808">Transferase</keyword>
<protein>
    <submittedName>
        <fullName evidence="4">Carboxylate O-methyltransferase</fullName>
    </submittedName>
</protein>
<gene>
    <name evidence="4" type="primary">nokK</name>
    <name evidence="5" type="ORF">GCM10009560_48480</name>
</gene>
<dbReference type="InterPro" id="IPR029063">
    <property type="entry name" value="SAM-dependent_MTases_sf"/>
</dbReference>
<dbReference type="Gene3D" id="3.40.50.150">
    <property type="entry name" value="Vaccinia Virus protein VP39"/>
    <property type="match status" value="1"/>
</dbReference>
<proteinExistence type="predicted"/>
<dbReference type="EMBL" id="BAAAHQ010000024">
    <property type="protein sequence ID" value="GAA0938488.1"/>
    <property type="molecule type" value="Genomic_DNA"/>
</dbReference>
<dbReference type="PANTHER" id="PTHR43861:SF1">
    <property type="entry name" value="TRANS-ACONITATE 2-METHYLTRANSFERASE"/>
    <property type="match status" value="1"/>
</dbReference>
<dbReference type="PANTHER" id="PTHR43861">
    <property type="entry name" value="TRANS-ACONITATE 2-METHYLTRANSFERASE-RELATED"/>
    <property type="match status" value="1"/>
</dbReference>
<reference evidence="4" key="1">
    <citation type="submission" date="2008-08" db="EMBL/GenBank/DDBJ databases">
        <authorList>
            <person name="Chiu H.-T."/>
        </authorList>
    </citation>
    <scope>NUCLEOTIDE SEQUENCE</scope>
    <source>
        <strain evidence="4">NRRL15532</strain>
    </source>
</reference>
<evidence type="ECO:0000256" key="1">
    <source>
        <dbReference type="ARBA" id="ARBA00022603"/>
    </source>
</evidence>
<dbReference type="EMBL" id="FJ031030">
    <property type="protein sequence ID" value="ACN29714.1"/>
    <property type="molecule type" value="Genomic_DNA"/>
</dbReference>
<dbReference type="RefSeq" id="WP_343952278.1">
    <property type="nucleotide sequence ID" value="NZ_BAAAHQ010000024.1"/>
</dbReference>
<dbReference type="AlphaFoldDB" id="C9W345"/>
<dbReference type="Pfam" id="PF13649">
    <property type="entry name" value="Methyltransf_25"/>
    <property type="match status" value="1"/>
</dbReference>
<reference evidence="5" key="4">
    <citation type="submission" date="2023-12" db="EMBL/GenBank/DDBJ databases">
        <authorList>
            <person name="Sun Q."/>
            <person name="Inoue M."/>
        </authorList>
    </citation>
    <scope>NUCLEOTIDE SEQUENCE</scope>
    <source>
        <strain evidence="5">JCM 11136</strain>
    </source>
</reference>
<dbReference type="Proteomes" id="UP001501578">
    <property type="component" value="Unassembled WGS sequence"/>
</dbReference>
<evidence type="ECO:0000259" key="3">
    <source>
        <dbReference type="Pfam" id="PF13649"/>
    </source>
</evidence>
<evidence type="ECO:0000256" key="2">
    <source>
        <dbReference type="ARBA" id="ARBA00022679"/>
    </source>
</evidence>
<dbReference type="SUPFAM" id="SSF53335">
    <property type="entry name" value="S-adenosyl-L-methionine-dependent methyltransferases"/>
    <property type="match status" value="1"/>
</dbReference>
<keyword evidence="1 4" id="KW-0489">Methyltransferase</keyword>
<organism evidence="4">
    <name type="scientific">Nonomuraea longicatena</name>
    <dbReference type="NCBI Taxonomy" id="83682"/>
    <lineage>
        <taxon>Bacteria</taxon>
        <taxon>Bacillati</taxon>
        <taxon>Actinomycetota</taxon>
        <taxon>Actinomycetes</taxon>
        <taxon>Streptosporangiales</taxon>
        <taxon>Streptosporangiaceae</taxon>
        <taxon>Nonomuraea</taxon>
    </lineage>
</organism>
<reference evidence="4" key="2">
    <citation type="journal article" date="2009" name="Mol. Biosyst.">
        <title>Molecular cloning, sequence analysis and functional characterization of the gene cluster for biosynthesis of K-252a and its analogs.</title>
        <authorList>
            <person name="Chiu H.T."/>
            <person name="Chen Y.L."/>
            <person name="Chen C.Y."/>
            <person name="Jin C."/>
            <person name="Lee M.N."/>
            <person name="Lin Y.C."/>
        </authorList>
    </citation>
    <scope>NUCLEOTIDE SEQUENCE</scope>
    <source>
        <strain evidence="4">NRRL15532</strain>
    </source>
</reference>
<dbReference type="InterPro" id="IPR041698">
    <property type="entry name" value="Methyltransf_25"/>
</dbReference>
<name>C9W345_9ACTN</name>
<feature type="domain" description="Methyltransferase" evidence="3">
    <location>
        <begin position="48"/>
        <end position="144"/>
    </location>
</feature>
<keyword evidence="6" id="KW-1185">Reference proteome</keyword>